<evidence type="ECO:0000313" key="5">
    <source>
        <dbReference type="Proteomes" id="UP000195755"/>
    </source>
</evidence>
<dbReference type="Gene3D" id="2.60.40.420">
    <property type="entry name" value="Cupredoxins - blue copper proteins"/>
    <property type="match status" value="4"/>
</dbReference>
<dbReference type="Pfam" id="PF07732">
    <property type="entry name" value="Cu-oxidase_3"/>
    <property type="match status" value="1"/>
</dbReference>
<dbReference type="SUPFAM" id="SSF49503">
    <property type="entry name" value="Cupredoxins"/>
    <property type="match status" value="6"/>
</dbReference>
<evidence type="ECO:0000259" key="3">
    <source>
        <dbReference type="Pfam" id="PF07732"/>
    </source>
</evidence>
<keyword evidence="1" id="KW-0479">Metal-binding</keyword>
<dbReference type="InterPro" id="IPR002355">
    <property type="entry name" value="Cu_oxidase_Cu_BS"/>
</dbReference>
<feature type="compositionally biased region" description="Low complexity" evidence="2">
    <location>
        <begin position="241"/>
        <end position="256"/>
    </location>
</feature>
<evidence type="ECO:0000256" key="2">
    <source>
        <dbReference type="SAM" id="MobiDB-lite"/>
    </source>
</evidence>
<feature type="region of interest" description="Disordered" evidence="2">
    <location>
        <begin position="470"/>
        <end position="489"/>
    </location>
</feature>
<dbReference type="KEGG" id="salj:SMD11_1610"/>
<dbReference type="PANTHER" id="PTHR11709">
    <property type="entry name" value="MULTI-COPPER OXIDASE"/>
    <property type="match status" value="1"/>
</dbReference>
<dbReference type="Proteomes" id="UP000195755">
    <property type="component" value="Chromosome"/>
</dbReference>
<organism evidence="4 5">
    <name type="scientific">Streptomyces albireticuli</name>
    <dbReference type="NCBI Taxonomy" id="1940"/>
    <lineage>
        <taxon>Bacteria</taxon>
        <taxon>Bacillati</taxon>
        <taxon>Actinomycetota</taxon>
        <taxon>Actinomycetes</taxon>
        <taxon>Kitasatosporales</taxon>
        <taxon>Streptomycetaceae</taxon>
        <taxon>Streptomyces</taxon>
    </lineage>
</organism>
<protein>
    <recommendedName>
        <fullName evidence="3">Plastocyanin-like domain-containing protein</fullName>
    </recommendedName>
</protein>
<feature type="region of interest" description="Disordered" evidence="2">
    <location>
        <begin position="754"/>
        <end position="797"/>
    </location>
</feature>
<name>A0A1Z2KZA2_9ACTN</name>
<dbReference type="AlphaFoldDB" id="A0A1Z2KZA2"/>
<dbReference type="EMBL" id="CP021744">
    <property type="protein sequence ID" value="ARZ67271.1"/>
    <property type="molecule type" value="Genomic_DNA"/>
</dbReference>
<dbReference type="PANTHER" id="PTHR11709:SF486">
    <property type="entry name" value="MULTICOPPER OXIDASE"/>
    <property type="match status" value="1"/>
</dbReference>
<dbReference type="GO" id="GO:0005507">
    <property type="term" value="F:copper ion binding"/>
    <property type="evidence" value="ECO:0007669"/>
    <property type="project" value="InterPro"/>
</dbReference>
<gene>
    <name evidence="4" type="ORF">SMD11_1610</name>
</gene>
<dbReference type="InterPro" id="IPR011707">
    <property type="entry name" value="Cu-oxidase-like_N"/>
</dbReference>
<feature type="region of interest" description="Disordered" evidence="2">
    <location>
        <begin position="222"/>
        <end position="278"/>
    </location>
</feature>
<proteinExistence type="predicted"/>
<dbReference type="InterPro" id="IPR045087">
    <property type="entry name" value="Cu-oxidase_fam"/>
</dbReference>
<feature type="compositionally biased region" description="Low complexity" evidence="2">
    <location>
        <begin position="754"/>
        <end position="771"/>
    </location>
</feature>
<dbReference type="GO" id="GO:0016491">
    <property type="term" value="F:oxidoreductase activity"/>
    <property type="evidence" value="ECO:0007669"/>
    <property type="project" value="TreeGrafter"/>
</dbReference>
<evidence type="ECO:0000313" key="4">
    <source>
        <dbReference type="EMBL" id="ARZ67271.1"/>
    </source>
</evidence>
<dbReference type="InterPro" id="IPR008972">
    <property type="entry name" value="Cupredoxin"/>
</dbReference>
<reference evidence="4 5" key="1">
    <citation type="submission" date="2017-06" db="EMBL/GenBank/DDBJ databases">
        <title>Streptomyces albireticuli Genome sequencing and assembly.</title>
        <authorList>
            <person name="Wang Y."/>
            <person name="Du B."/>
            <person name="Ding Y."/>
            <person name="Liu H."/>
            <person name="Hou Q."/>
            <person name="Liu K."/>
            <person name="Yao L."/>
            <person name="Wang C."/>
        </authorList>
    </citation>
    <scope>NUCLEOTIDE SEQUENCE [LARGE SCALE GENOMIC DNA]</scope>
    <source>
        <strain evidence="4 5">MDJK11</strain>
    </source>
</reference>
<dbReference type="PROSITE" id="PS00080">
    <property type="entry name" value="MULTICOPPER_OXIDASE2"/>
    <property type="match status" value="1"/>
</dbReference>
<dbReference type="OrthoDB" id="345021at2"/>
<feature type="domain" description="Plastocyanin-like" evidence="3">
    <location>
        <begin position="87"/>
        <end position="180"/>
    </location>
</feature>
<evidence type="ECO:0000256" key="1">
    <source>
        <dbReference type="ARBA" id="ARBA00022723"/>
    </source>
</evidence>
<dbReference type="RefSeq" id="WP_087925753.1">
    <property type="nucleotide sequence ID" value="NZ_CP021744.1"/>
</dbReference>
<sequence length="1279" mass="139742">MNTESTTPAEPAAGRPRTRAYDVVALNVPIAYNGFGDHDRNGALYVLADDAEELREVASSWPEPFPDYTREPERVPAPHPKARPLVLRVRRGERLRVRLANELPRPVGITLQGVRYDARTTDGAAVGANPDSSVPPGRTREYEWLCEHEGVFHFGDMADPRGEGSQSHGLVGAVVVEAPEATWTDPVTGDPLATGLEADVHLPDRSFREYVVFMMEYPSNDNPVAPPAHGSHGGDHGHGGHTAAAGHVTGHATGPTGPSPDATGSDTLDDLTPPNNAMLPVNLRIEPMEWRMYQYHKMLADGVLDPVRDAQTGEELHHSSWLFGDPATPVFRGYSGDPAVIRLVHGGMRDTHVFHTHLHQWRLDPADVDSPIVDSVSIGPQEGMTLDLIGGLGSAQHAVGDSIWHCHMYVHFHMGMWGMFRIFDTLQDGSGTYPDGTSVTALAPLPHRAAPPAPTPERPGFPAFLAGTATFPQKNPRPPRTPHQPAGMGREPTALEAAAFCPDPQPGEAFTKVGPPGAPVRRFHLVAATGTLYYQGDPRKPHSSTWHDHRGMFYVLAEEIEEAGGLDAFQKQLARGERTLEPLVIRARKGEVLEMTLTNALPAGKQAASAFDYELPFQPECGLHTHLVKYDPLVSDGSAIGWNYISATTTADQGEDAFGRYNSWTYRWYVDQEFGTVLFHDHLLANYRQRHGLFGALIAEPADATWVSPHDRATPLRRGTQAVVERADGTAYREAVLAIGDFVPMVRHATAHPAPAAGAVPDATSGATSGATAGGHEGGPINPPPRPGAPDDQGVMGVNYRCEPLSERGGDPADWFASDVHGDPGTPLLRAYPGEDLRLHVLQGSHDLQHSFTVHGSRWRQWAGRSDTAWRDQQTFGISNVAELRLDRRTGPGDHLWAFGATNDLWLGCWGLLRLHDRRQRDLPALPGAFFGRDPLPPRDAVRRYTVRARSRVIAYNDRRTDPYGLVYTVDGAPDDAGPLVLRCRAGEWVEVTLVNELDGPPPASPLDPAVMNEEDPGARTVSGRVSLHPTLLRYDVRHHDGAHVGRNEDGTVKPGGTRTYRWYADEPGVVLLRDHADVVSHMRRGLVGALVVEESDATPFDPVTGRERWAGEQAVVRRPDAEPVRELVLVAQDGLRLYHDGDLTQPVTDLFSDSPDDMGQKAYNYRTAALHPLAPSLSDPEPPTPLLRCRPGDQLALHLAIGASRMRNQCFTVHGQVWDASETGRGTYVSTIGALATGSTRTIRFRARYPGDYAYRTGNLHWGVSEGWWGLIRVSETP</sequence>
<accession>A0A1Z2KZA2</accession>